<protein>
    <submittedName>
        <fullName evidence="1">Uncharacterized protein</fullName>
    </submittedName>
</protein>
<proteinExistence type="predicted"/>
<dbReference type="GeneID" id="28959410"/>
<dbReference type="RefSeq" id="XP_018238451.1">
    <property type="nucleotide sequence ID" value="XM_018398843.1"/>
</dbReference>
<evidence type="ECO:0000313" key="1">
    <source>
        <dbReference type="EMBL" id="KNB00406.1"/>
    </source>
</evidence>
<reference evidence="1" key="2">
    <citation type="journal article" date="2010" name="Nature">
        <title>Comparative genomics reveals mobile pathogenicity chromosomes in Fusarium.</title>
        <authorList>
            <person name="Ma L.J."/>
            <person name="van der Does H.C."/>
            <person name="Borkovich K.A."/>
            <person name="Coleman J.J."/>
            <person name="Daboussi M.J."/>
            <person name="Di Pietro A."/>
            <person name="Dufresne M."/>
            <person name="Freitag M."/>
            <person name="Grabherr M."/>
            <person name="Henrissat B."/>
            <person name="Houterman P.M."/>
            <person name="Kang S."/>
            <person name="Shim W.B."/>
            <person name="Woloshuk C."/>
            <person name="Xie X."/>
            <person name="Xu J.R."/>
            <person name="Antoniw J."/>
            <person name="Baker S.E."/>
            <person name="Bluhm B.H."/>
            <person name="Breakspear A."/>
            <person name="Brown D.W."/>
            <person name="Butchko R.A."/>
            <person name="Chapman S."/>
            <person name="Coulson R."/>
            <person name="Coutinho P.M."/>
            <person name="Danchin E.G."/>
            <person name="Diener A."/>
            <person name="Gale L.R."/>
            <person name="Gardiner D.M."/>
            <person name="Goff S."/>
            <person name="Hammond-Kosack K.E."/>
            <person name="Hilburn K."/>
            <person name="Hua-Van A."/>
            <person name="Jonkers W."/>
            <person name="Kazan K."/>
            <person name="Kodira C.D."/>
            <person name="Koehrsen M."/>
            <person name="Kumar L."/>
            <person name="Lee Y.H."/>
            <person name="Li L."/>
            <person name="Manners J.M."/>
            <person name="Miranda-Saavedra D."/>
            <person name="Mukherjee M."/>
            <person name="Park G."/>
            <person name="Park J."/>
            <person name="Park S.Y."/>
            <person name="Proctor R.H."/>
            <person name="Regev A."/>
            <person name="Ruiz-Roldan M.C."/>
            <person name="Sain D."/>
            <person name="Sakthikumar S."/>
            <person name="Sykes S."/>
            <person name="Schwartz D.C."/>
            <person name="Turgeon B.G."/>
            <person name="Wapinski I."/>
            <person name="Yoder O."/>
            <person name="Young S."/>
            <person name="Zeng Q."/>
            <person name="Zhou S."/>
            <person name="Galagan J."/>
            <person name="Cuomo C.A."/>
            <person name="Kistler H.C."/>
            <person name="Rep M."/>
        </authorList>
    </citation>
    <scope>NUCLEOTIDE SEQUENCE [LARGE SCALE GENOMIC DNA]</scope>
    <source>
        <strain evidence="1">4287</strain>
    </source>
</reference>
<sequence>MHHMRYVLKPNNSGHIGFSVKTQANCNCVAFPSKFLSAFSILNNVPFSTIAVHIANLCSKCDTRLQIEVRAVIMQISDIIYSTEEIVLQTASEVWKCCKMLRRNKLGVYVSCCNKMVGWPLLGSASS</sequence>
<dbReference type="Proteomes" id="UP000009097">
    <property type="component" value="Unassembled WGS sequence"/>
</dbReference>
<evidence type="ECO:0000313" key="2">
    <source>
        <dbReference type="Proteomes" id="UP000009097"/>
    </source>
</evidence>
<dbReference type="AlphaFoldDB" id="A0A0J9UQG0"/>
<reference evidence="1" key="1">
    <citation type="submission" date="2007-04" db="EMBL/GenBank/DDBJ databases">
        <authorList>
            <consortium name="The Broad Institute Genome Sequencing Platform"/>
            <person name="Birren B."/>
            <person name="Lander E."/>
            <person name="Galagan J."/>
            <person name="Nusbaum C."/>
            <person name="Devon K."/>
            <person name="Ma L.-J."/>
            <person name="Jaffe D."/>
            <person name="Butler J."/>
            <person name="Alvarez P."/>
            <person name="Gnerre S."/>
            <person name="Grabherr M."/>
            <person name="Kleber M."/>
            <person name="Mauceli E."/>
            <person name="Brockman W."/>
            <person name="MacCallum I.A."/>
            <person name="Young S."/>
            <person name="LaButti K."/>
            <person name="DeCaprio D."/>
            <person name="Crawford M."/>
            <person name="Koehrsen M."/>
            <person name="Engels R."/>
            <person name="Montgomery P."/>
            <person name="Pearson M."/>
            <person name="Howarth C."/>
            <person name="Larson L."/>
            <person name="White J."/>
            <person name="O'Leary S."/>
            <person name="Kodira C."/>
            <person name="Zeng Q."/>
            <person name="Yandava C."/>
            <person name="Alvarado L."/>
            <person name="Kistler C."/>
            <person name="Shim W.-B."/>
            <person name="Kang S."/>
            <person name="Woloshuk C."/>
        </authorList>
    </citation>
    <scope>NUCLEOTIDE SEQUENCE</scope>
    <source>
        <strain evidence="1">4287</strain>
    </source>
</reference>
<dbReference type="VEuPathDB" id="FungiDB:FOXG_18704"/>
<name>A0A0J9UQG0_FUSO4</name>
<gene>
    <name evidence="1" type="ORF">FOXG_18704</name>
</gene>
<organism evidence="1 2">
    <name type="scientific">Fusarium oxysporum f. sp. lycopersici (strain 4287 / CBS 123668 / FGSC 9935 / NRRL 34936)</name>
    <name type="common">Fusarium vascular wilt of tomato</name>
    <dbReference type="NCBI Taxonomy" id="426428"/>
    <lineage>
        <taxon>Eukaryota</taxon>
        <taxon>Fungi</taxon>
        <taxon>Dikarya</taxon>
        <taxon>Ascomycota</taxon>
        <taxon>Pezizomycotina</taxon>
        <taxon>Sordariomycetes</taxon>
        <taxon>Hypocreomycetidae</taxon>
        <taxon>Hypocreales</taxon>
        <taxon>Nectriaceae</taxon>
        <taxon>Fusarium</taxon>
        <taxon>Fusarium oxysporum species complex</taxon>
    </lineage>
</organism>
<accession>A0A0J9UQG0</accession>
<dbReference type="KEGG" id="fox:FOXG_18704"/>
<dbReference type="EMBL" id="DS231699">
    <property type="protein sequence ID" value="KNB00406.1"/>
    <property type="molecule type" value="Genomic_DNA"/>
</dbReference>